<reference evidence="1" key="1">
    <citation type="submission" date="2018-05" db="EMBL/GenBank/DDBJ databases">
        <authorList>
            <person name="Lanie J.A."/>
            <person name="Ng W.-L."/>
            <person name="Kazmierczak K.M."/>
            <person name="Andrzejewski T.M."/>
            <person name="Davidsen T.M."/>
            <person name="Wayne K.J."/>
            <person name="Tettelin H."/>
            <person name="Glass J.I."/>
            <person name="Rusch D."/>
            <person name="Podicherti R."/>
            <person name="Tsui H.-C.T."/>
            <person name="Winkler M.E."/>
        </authorList>
    </citation>
    <scope>NUCLEOTIDE SEQUENCE</scope>
</reference>
<dbReference type="EMBL" id="UINC01060237">
    <property type="protein sequence ID" value="SVB84538.1"/>
    <property type="molecule type" value="Genomic_DNA"/>
</dbReference>
<protein>
    <submittedName>
        <fullName evidence="1">Uncharacterized protein</fullName>
    </submittedName>
</protein>
<accession>A0A382HB36</accession>
<organism evidence="1">
    <name type="scientific">marine metagenome</name>
    <dbReference type="NCBI Taxonomy" id="408172"/>
    <lineage>
        <taxon>unclassified sequences</taxon>
        <taxon>metagenomes</taxon>
        <taxon>ecological metagenomes</taxon>
    </lineage>
</organism>
<sequence>MSAPIQTEILMFQRCQQRKRFAMERKHPVPLLKENVVSIHAITLGYTTISLAANRYTYLRPDVKAQGHPIHGRRVVELRWR</sequence>
<dbReference type="AlphaFoldDB" id="A0A382HB36"/>
<proteinExistence type="predicted"/>
<name>A0A382HB36_9ZZZZ</name>
<gene>
    <name evidence="1" type="ORF">METZ01_LOCUS237392</name>
</gene>
<evidence type="ECO:0000313" key="1">
    <source>
        <dbReference type="EMBL" id="SVB84538.1"/>
    </source>
</evidence>